<keyword evidence="3" id="KW-1185">Reference proteome</keyword>
<evidence type="ECO:0000313" key="3">
    <source>
        <dbReference type="Proteomes" id="UP001233999"/>
    </source>
</evidence>
<proteinExistence type="predicted"/>
<feature type="non-terminal residue" evidence="2">
    <location>
        <position position="1"/>
    </location>
</feature>
<dbReference type="EMBL" id="JASPKZ010000446">
    <property type="protein sequence ID" value="KAJ9600156.1"/>
    <property type="molecule type" value="Genomic_DNA"/>
</dbReference>
<feature type="non-terminal residue" evidence="2">
    <location>
        <position position="78"/>
    </location>
</feature>
<reference evidence="2" key="2">
    <citation type="submission" date="2023-05" db="EMBL/GenBank/DDBJ databases">
        <authorList>
            <person name="Fouks B."/>
        </authorList>
    </citation>
    <scope>NUCLEOTIDE SEQUENCE</scope>
    <source>
        <strain evidence="2">Stay&amp;Tobe</strain>
        <tissue evidence="2">Testes</tissue>
    </source>
</reference>
<keyword evidence="1" id="KW-0812">Transmembrane</keyword>
<sequence length="78" mass="9777">DFSILGILVILIHIHFLHNHWLLMFYFCYKLRVILFGRHYDDEYVTYCKLVDVICQYFHRLTMLYRFPNYRLEYSYAV</sequence>
<accession>A0AAD8AJF4</accession>
<organism evidence="2 3">
    <name type="scientific">Diploptera punctata</name>
    <name type="common">Pacific beetle cockroach</name>
    <dbReference type="NCBI Taxonomy" id="6984"/>
    <lineage>
        <taxon>Eukaryota</taxon>
        <taxon>Metazoa</taxon>
        <taxon>Ecdysozoa</taxon>
        <taxon>Arthropoda</taxon>
        <taxon>Hexapoda</taxon>
        <taxon>Insecta</taxon>
        <taxon>Pterygota</taxon>
        <taxon>Neoptera</taxon>
        <taxon>Polyneoptera</taxon>
        <taxon>Dictyoptera</taxon>
        <taxon>Blattodea</taxon>
        <taxon>Blaberoidea</taxon>
        <taxon>Blaberidae</taxon>
        <taxon>Diplopterinae</taxon>
        <taxon>Diploptera</taxon>
    </lineage>
</organism>
<gene>
    <name evidence="2" type="ORF">L9F63_009566</name>
</gene>
<dbReference type="Proteomes" id="UP001233999">
    <property type="component" value="Unassembled WGS sequence"/>
</dbReference>
<reference evidence="2" key="1">
    <citation type="journal article" date="2023" name="IScience">
        <title>Live-bearing cockroach genome reveals convergent evolutionary mechanisms linked to viviparity in insects and beyond.</title>
        <authorList>
            <person name="Fouks B."/>
            <person name="Harrison M.C."/>
            <person name="Mikhailova A.A."/>
            <person name="Marchal E."/>
            <person name="English S."/>
            <person name="Carruthers M."/>
            <person name="Jennings E.C."/>
            <person name="Chiamaka E.L."/>
            <person name="Frigard R.A."/>
            <person name="Pippel M."/>
            <person name="Attardo G.M."/>
            <person name="Benoit J.B."/>
            <person name="Bornberg-Bauer E."/>
            <person name="Tobe S.S."/>
        </authorList>
    </citation>
    <scope>NUCLEOTIDE SEQUENCE</scope>
    <source>
        <strain evidence="2">Stay&amp;Tobe</strain>
    </source>
</reference>
<dbReference type="AlphaFoldDB" id="A0AAD8AJF4"/>
<evidence type="ECO:0000256" key="1">
    <source>
        <dbReference type="SAM" id="Phobius"/>
    </source>
</evidence>
<keyword evidence="1" id="KW-0472">Membrane</keyword>
<name>A0AAD8AJF4_DIPPU</name>
<feature type="transmembrane region" description="Helical" evidence="1">
    <location>
        <begin position="6"/>
        <end position="29"/>
    </location>
</feature>
<keyword evidence="1" id="KW-1133">Transmembrane helix</keyword>
<protein>
    <submittedName>
        <fullName evidence="2">Uncharacterized protein</fullName>
    </submittedName>
</protein>
<evidence type="ECO:0000313" key="2">
    <source>
        <dbReference type="EMBL" id="KAJ9600156.1"/>
    </source>
</evidence>
<comment type="caution">
    <text evidence="2">The sequence shown here is derived from an EMBL/GenBank/DDBJ whole genome shotgun (WGS) entry which is preliminary data.</text>
</comment>